<evidence type="ECO:0000313" key="3">
    <source>
        <dbReference type="Proteomes" id="UP000244168"/>
    </source>
</evidence>
<organism evidence="2 3">
    <name type="scientific">Mucilaginibacter yixingensis</name>
    <dbReference type="NCBI Taxonomy" id="1295612"/>
    <lineage>
        <taxon>Bacteria</taxon>
        <taxon>Pseudomonadati</taxon>
        <taxon>Bacteroidota</taxon>
        <taxon>Sphingobacteriia</taxon>
        <taxon>Sphingobacteriales</taxon>
        <taxon>Sphingobacteriaceae</taxon>
        <taxon>Mucilaginibacter</taxon>
    </lineage>
</organism>
<gene>
    <name evidence="2" type="ORF">C8P68_104450</name>
</gene>
<accession>A0A2T5JA66</accession>
<keyword evidence="3" id="KW-1185">Reference proteome</keyword>
<comment type="caution">
    <text evidence="2">The sequence shown here is derived from an EMBL/GenBank/DDBJ whole genome shotgun (WGS) entry which is preliminary data.</text>
</comment>
<feature type="transmembrane region" description="Helical" evidence="1">
    <location>
        <begin position="6"/>
        <end position="24"/>
    </location>
</feature>
<dbReference type="AlphaFoldDB" id="A0A2T5JA66"/>
<keyword evidence="1" id="KW-0812">Transmembrane</keyword>
<dbReference type="Proteomes" id="UP000244168">
    <property type="component" value="Unassembled WGS sequence"/>
</dbReference>
<evidence type="ECO:0000313" key="2">
    <source>
        <dbReference type="EMBL" id="PTQ96956.1"/>
    </source>
</evidence>
<name>A0A2T5JA66_9SPHI</name>
<dbReference type="EMBL" id="QAOQ01000004">
    <property type="protein sequence ID" value="PTQ96956.1"/>
    <property type="molecule type" value="Genomic_DNA"/>
</dbReference>
<sequence length="140" mass="16161">MHLEWYHIPLAAGILFLVYGLYRLKRYTSMCSKCLRAEGSVYDIITKKDEQGADDYYMVIGFITQKQALIIEEINVSFNPYEYQKGDTVSVLYNTQNPEKFILDESKVSAYTYIFCLAPGIVFILVGMWMICMKDVNAYG</sequence>
<keyword evidence="1" id="KW-0472">Membrane</keyword>
<protein>
    <submittedName>
        <fullName evidence="2">Uncharacterized protein DUF3592</fullName>
    </submittedName>
</protein>
<feature type="transmembrane region" description="Helical" evidence="1">
    <location>
        <begin position="110"/>
        <end position="131"/>
    </location>
</feature>
<reference evidence="2 3" key="1">
    <citation type="submission" date="2018-04" db="EMBL/GenBank/DDBJ databases">
        <title>Genomic Encyclopedia of Archaeal and Bacterial Type Strains, Phase II (KMG-II): from individual species to whole genera.</title>
        <authorList>
            <person name="Goeker M."/>
        </authorList>
    </citation>
    <scope>NUCLEOTIDE SEQUENCE [LARGE SCALE GENOMIC DNA]</scope>
    <source>
        <strain evidence="2 3">DSM 26809</strain>
    </source>
</reference>
<keyword evidence="1" id="KW-1133">Transmembrane helix</keyword>
<proteinExistence type="predicted"/>
<evidence type="ECO:0000256" key="1">
    <source>
        <dbReference type="SAM" id="Phobius"/>
    </source>
</evidence>